<organism evidence="2 3">
    <name type="scientific">Thalassobellus suaedae</name>
    <dbReference type="NCBI Taxonomy" id="3074124"/>
    <lineage>
        <taxon>Bacteria</taxon>
        <taxon>Pseudomonadati</taxon>
        <taxon>Bacteroidota</taxon>
        <taxon>Flavobacteriia</taxon>
        <taxon>Flavobacteriales</taxon>
        <taxon>Flavobacteriaceae</taxon>
        <taxon>Thalassobellus</taxon>
    </lineage>
</organism>
<dbReference type="Proteomes" id="UP001302806">
    <property type="component" value="Chromosome"/>
</dbReference>
<sequence>MYKNYILLIALSIVFSFQLYAQSPLEVFTEENYGGTSLQYEIVTPHKNLGAFDNNIKSFKLQQGYMATFASSADGTGYSRVYIADGADIEVPVMPPYLHGTVSFIRTMTFHPNVKKRGWCGTGYPLEDLIATNSSWFYNWDTGVNTTSTIEYVPMRHNLYW</sequence>
<gene>
    <name evidence="2" type="ORF">RHP51_08060</name>
</gene>
<evidence type="ECO:0000256" key="1">
    <source>
        <dbReference type="SAM" id="SignalP"/>
    </source>
</evidence>
<protein>
    <submittedName>
        <fullName evidence="2">Uncharacterized protein</fullName>
    </submittedName>
</protein>
<name>A0ABY9XXB5_9FLAO</name>
<dbReference type="RefSeq" id="WP_415866842.1">
    <property type="nucleotide sequence ID" value="NZ_CP134537.1"/>
</dbReference>
<accession>A0ABY9XXB5</accession>
<feature type="signal peptide" evidence="1">
    <location>
        <begin position="1"/>
        <end position="21"/>
    </location>
</feature>
<evidence type="ECO:0000313" key="3">
    <source>
        <dbReference type="Proteomes" id="UP001302806"/>
    </source>
</evidence>
<reference evidence="2 3" key="1">
    <citation type="submission" date="2023-09" db="EMBL/GenBank/DDBJ databases">
        <title>Thalassobella suaedae gen. nov., sp. nov., a marine bacterium of the family Flavobacteriaceae isolated from a halophyte Suaeda japonica.</title>
        <authorList>
            <person name="Lee S.Y."/>
            <person name="Hwang C.Y."/>
        </authorList>
    </citation>
    <scope>NUCLEOTIDE SEQUENCE [LARGE SCALE GENOMIC DNA]</scope>
    <source>
        <strain evidence="2 3">HL-DH14</strain>
    </source>
</reference>
<keyword evidence="1" id="KW-0732">Signal</keyword>
<dbReference type="Gene3D" id="2.60.20.10">
    <property type="entry name" value="Crystallins"/>
    <property type="match status" value="1"/>
</dbReference>
<dbReference type="EMBL" id="CP134537">
    <property type="protein sequence ID" value="WNH10592.1"/>
    <property type="molecule type" value="Genomic_DNA"/>
</dbReference>
<feature type="chain" id="PRO_5046330863" evidence="1">
    <location>
        <begin position="22"/>
        <end position="161"/>
    </location>
</feature>
<evidence type="ECO:0000313" key="2">
    <source>
        <dbReference type="EMBL" id="WNH10592.1"/>
    </source>
</evidence>
<proteinExistence type="predicted"/>